<comment type="caution">
    <text evidence="1">The sequence shown here is derived from an EMBL/GenBank/DDBJ whole genome shotgun (WGS) entry which is preliminary data.</text>
</comment>
<evidence type="ECO:0000313" key="1">
    <source>
        <dbReference type="EMBL" id="GFD51441.1"/>
    </source>
</evidence>
<protein>
    <submittedName>
        <fullName evidence="1">Uncharacterized protein</fullName>
    </submittedName>
</protein>
<organism evidence="1">
    <name type="scientific">Tanacetum cinerariifolium</name>
    <name type="common">Dalmatian daisy</name>
    <name type="synonym">Chrysanthemum cinerariifolium</name>
    <dbReference type="NCBI Taxonomy" id="118510"/>
    <lineage>
        <taxon>Eukaryota</taxon>
        <taxon>Viridiplantae</taxon>
        <taxon>Streptophyta</taxon>
        <taxon>Embryophyta</taxon>
        <taxon>Tracheophyta</taxon>
        <taxon>Spermatophyta</taxon>
        <taxon>Magnoliopsida</taxon>
        <taxon>eudicotyledons</taxon>
        <taxon>Gunneridae</taxon>
        <taxon>Pentapetalae</taxon>
        <taxon>asterids</taxon>
        <taxon>campanulids</taxon>
        <taxon>Asterales</taxon>
        <taxon>Asteraceae</taxon>
        <taxon>Asteroideae</taxon>
        <taxon>Anthemideae</taxon>
        <taxon>Anthemidinae</taxon>
        <taxon>Tanacetum</taxon>
    </lineage>
</organism>
<sequence length="112" mass="12152">QRIETSDDTVMDDVSKQGRMIADMDADVDVTLKDVAEIAKDVALDAEIDDSAEVQGRQAESQAQIYQNDLEHANKVLSMQDDEAEPAKLQEVVEVVTTAMLITEVVTAASAT</sequence>
<feature type="non-terminal residue" evidence="1">
    <location>
        <position position="1"/>
    </location>
</feature>
<accession>A0A699X2Y8</accession>
<name>A0A699X2Y8_TANCI</name>
<dbReference type="EMBL" id="BKCJ011770269">
    <property type="protein sequence ID" value="GFD51441.1"/>
    <property type="molecule type" value="Genomic_DNA"/>
</dbReference>
<dbReference type="AlphaFoldDB" id="A0A699X2Y8"/>
<feature type="non-terminal residue" evidence="1">
    <location>
        <position position="112"/>
    </location>
</feature>
<gene>
    <name evidence="1" type="ORF">Tci_923410</name>
</gene>
<proteinExistence type="predicted"/>
<reference evidence="1" key="1">
    <citation type="journal article" date="2019" name="Sci. Rep.">
        <title>Draft genome of Tanacetum cinerariifolium, the natural source of mosquito coil.</title>
        <authorList>
            <person name="Yamashiro T."/>
            <person name="Shiraishi A."/>
            <person name="Satake H."/>
            <person name="Nakayama K."/>
        </authorList>
    </citation>
    <scope>NUCLEOTIDE SEQUENCE</scope>
</reference>